<keyword evidence="2" id="KW-0732">Signal</keyword>
<feature type="signal peptide" evidence="2">
    <location>
        <begin position="1"/>
        <end position="32"/>
    </location>
</feature>
<evidence type="ECO:0000256" key="1">
    <source>
        <dbReference type="SAM" id="MobiDB-lite"/>
    </source>
</evidence>
<reference evidence="3 4" key="1">
    <citation type="submission" date="2021-03" db="EMBL/GenBank/DDBJ databases">
        <title>Genomic and phenotypic characterization of Chloracidobacterium isolates provides evidence for multiple species.</title>
        <authorList>
            <person name="Saini M.K."/>
            <person name="Costas A.M.G."/>
            <person name="Tank M."/>
            <person name="Bryant D.A."/>
        </authorList>
    </citation>
    <scope>NUCLEOTIDE SEQUENCE [LARGE SCALE GENOMIC DNA]</scope>
    <source>
        <strain evidence="3 4">N</strain>
    </source>
</reference>
<protein>
    <recommendedName>
        <fullName evidence="5">Pilus assembly protein PilP</fullName>
    </recommendedName>
</protein>
<evidence type="ECO:0000313" key="4">
    <source>
        <dbReference type="Proteomes" id="UP000677668"/>
    </source>
</evidence>
<organism evidence="3 4">
    <name type="scientific">Chloracidobacterium sp. N</name>
    <dbReference type="NCBI Taxonomy" id="2821540"/>
    <lineage>
        <taxon>Bacteria</taxon>
        <taxon>Pseudomonadati</taxon>
        <taxon>Acidobacteriota</taxon>
        <taxon>Terriglobia</taxon>
        <taxon>Terriglobales</taxon>
        <taxon>Acidobacteriaceae</taxon>
        <taxon>Chloracidobacterium</taxon>
        <taxon>Chloracidobacterium aggregatum</taxon>
    </lineage>
</organism>
<evidence type="ECO:0008006" key="5">
    <source>
        <dbReference type="Google" id="ProtNLM"/>
    </source>
</evidence>
<name>A0ABX8AX10_9BACT</name>
<evidence type="ECO:0000313" key="3">
    <source>
        <dbReference type="EMBL" id="QUV93229.1"/>
    </source>
</evidence>
<dbReference type="EMBL" id="CP072642">
    <property type="protein sequence ID" value="QUV93229.1"/>
    <property type="molecule type" value="Genomic_DNA"/>
</dbReference>
<evidence type="ECO:0000256" key="2">
    <source>
        <dbReference type="SAM" id="SignalP"/>
    </source>
</evidence>
<feature type="compositionally biased region" description="Polar residues" evidence="1">
    <location>
        <begin position="45"/>
        <end position="55"/>
    </location>
</feature>
<proteinExistence type="predicted"/>
<keyword evidence="4" id="KW-1185">Reference proteome</keyword>
<gene>
    <name evidence="3" type="ORF">J8C05_07540</name>
</gene>
<dbReference type="Proteomes" id="UP000677668">
    <property type="component" value="Chromosome 1"/>
</dbReference>
<feature type="chain" id="PRO_5047074124" description="Pilus assembly protein PilP" evidence="2">
    <location>
        <begin position="33"/>
        <end position="238"/>
    </location>
</feature>
<sequence length="238" mass="25704">MGIHTVYRTRRTTFVIGLACLALPGLMGTTFAQSPSSVARKATAGLSSSTENQGPGSQGGTASGPPADAISPNYTGTGRDPFRRSGDPFKDSAKVREPFRPPVTDLPYPDFPTREAKWREIRDRRLEQGQPPPAESEKYLVEELTVIGIYSTERGLGALLKDQKLGTTMFVREGSKFWNGSVISIQRAPRSFGVGDAQVVGRVTCSEIIVRSNGQLVTKQRFLDYAPKTPGGGRTAGQ</sequence>
<dbReference type="RefSeq" id="WP_211421627.1">
    <property type="nucleotide sequence ID" value="NZ_CP072642.1"/>
</dbReference>
<feature type="region of interest" description="Disordered" evidence="1">
    <location>
        <begin position="42"/>
        <end position="111"/>
    </location>
</feature>
<accession>A0ABX8AX10</accession>
<feature type="compositionally biased region" description="Basic and acidic residues" evidence="1">
    <location>
        <begin position="80"/>
        <end position="99"/>
    </location>
</feature>